<protein>
    <submittedName>
        <fullName evidence="2">Uncharacterized protein</fullName>
    </submittedName>
</protein>
<organism evidence="2 3">
    <name type="scientific">Deinococcus daejeonensis</name>
    <dbReference type="NCBI Taxonomy" id="1007098"/>
    <lineage>
        <taxon>Bacteria</taxon>
        <taxon>Thermotogati</taxon>
        <taxon>Deinococcota</taxon>
        <taxon>Deinococci</taxon>
        <taxon>Deinococcales</taxon>
        <taxon>Deinococcaceae</taxon>
        <taxon>Deinococcus</taxon>
    </lineage>
</organism>
<evidence type="ECO:0000313" key="3">
    <source>
        <dbReference type="Proteomes" id="UP000645517"/>
    </source>
</evidence>
<gene>
    <name evidence="2" type="ORF">GCM10010842_40410</name>
</gene>
<proteinExistence type="predicted"/>
<name>A0ABQ2JJX6_9DEIO</name>
<keyword evidence="1" id="KW-0472">Membrane</keyword>
<evidence type="ECO:0000313" key="2">
    <source>
        <dbReference type="EMBL" id="GGN48218.1"/>
    </source>
</evidence>
<keyword evidence="1" id="KW-0812">Transmembrane</keyword>
<sequence length="52" mass="5672">MLVAVLCCVSHTLLVSGLVMGGLSLFTGWWPVPFLVIGLLLLGRVLWPHRLS</sequence>
<feature type="transmembrane region" description="Helical" evidence="1">
    <location>
        <begin position="27"/>
        <end position="47"/>
    </location>
</feature>
<evidence type="ECO:0000256" key="1">
    <source>
        <dbReference type="SAM" id="Phobius"/>
    </source>
</evidence>
<dbReference type="EMBL" id="BMOR01000056">
    <property type="protein sequence ID" value="GGN48218.1"/>
    <property type="molecule type" value="Genomic_DNA"/>
</dbReference>
<reference evidence="3" key="1">
    <citation type="journal article" date="2019" name="Int. J. Syst. Evol. Microbiol.">
        <title>The Global Catalogue of Microorganisms (GCM) 10K type strain sequencing project: providing services to taxonomists for standard genome sequencing and annotation.</title>
        <authorList>
            <consortium name="The Broad Institute Genomics Platform"/>
            <consortium name="The Broad Institute Genome Sequencing Center for Infectious Disease"/>
            <person name="Wu L."/>
            <person name="Ma J."/>
        </authorList>
    </citation>
    <scope>NUCLEOTIDE SEQUENCE [LARGE SCALE GENOMIC DNA]</scope>
    <source>
        <strain evidence="3">JCM 16918</strain>
    </source>
</reference>
<comment type="caution">
    <text evidence="2">The sequence shown here is derived from an EMBL/GenBank/DDBJ whole genome shotgun (WGS) entry which is preliminary data.</text>
</comment>
<keyword evidence="3" id="KW-1185">Reference proteome</keyword>
<dbReference type="Proteomes" id="UP000645517">
    <property type="component" value="Unassembled WGS sequence"/>
</dbReference>
<keyword evidence="1" id="KW-1133">Transmembrane helix</keyword>
<accession>A0ABQ2JJX6</accession>